<gene>
    <name evidence="3" type="ORF">NXF25_001478</name>
</gene>
<proteinExistence type="predicted"/>
<evidence type="ECO:0000313" key="3">
    <source>
        <dbReference type="EMBL" id="KAK9410303.1"/>
    </source>
</evidence>
<dbReference type="SMART" id="SM00407">
    <property type="entry name" value="IGc1"/>
    <property type="match status" value="1"/>
</dbReference>
<evidence type="ECO:0000259" key="2">
    <source>
        <dbReference type="PROSITE" id="PS50835"/>
    </source>
</evidence>
<evidence type="ECO:0000313" key="4">
    <source>
        <dbReference type="Proteomes" id="UP001474421"/>
    </source>
</evidence>
<sequence>MVPGGAGKRRRGAALASWSLRSGLEVGDPNCDDQPSPSVVLLSPLCHKKRVTLVCLVQGFHYEWPLDVIWERDGKKIERLSFATEPVKQEGKCNFATASRLSVLAEEWQKGHNYSCHVNQIGQEVGDSVKSSPDHQTESPSGISEVQLTLYAGHFIFLLLGAKSLVYSVILGIYKFYRKKGL</sequence>
<dbReference type="PROSITE" id="PS50835">
    <property type="entry name" value="IG_LIKE"/>
    <property type="match status" value="1"/>
</dbReference>
<feature type="domain" description="Ig-like" evidence="2">
    <location>
        <begin position="37"/>
        <end position="132"/>
    </location>
</feature>
<dbReference type="InterPro" id="IPR003597">
    <property type="entry name" value="Ig_C1-set"/>
</dbReference>
<comment type="caution">
    <text evidence="3">The sequence shown here is derived from an EMBL/GenBank/DDBJ whole genome shotgun (WGS) entry which is preliminary data.</text>
</comment>
<organism evidence="3 4">
    <name type="scientific">Crotalus adamanteus</name>
    <name type="common">Eastern diamondback rattlesnake</name>
    <dbReference type="NCBI Taxonomy" id="8729"/>
    <lineage>
        <taxon>Eukaryota</taxon>
        <taxon>Metazoa</taxon>
        <taxon>Chordata</taxon>
        <taxon>Craniata</taxon>
        <taxon>Vertebrata</taxon>
        <taxon>Euteleostomi</taxon>
        <taxon>Lepidosauria</taxon>
        <taxon>Squamata</taxon>
        <taxon>Bifurcata</taxon>
        <taxon>Unidentata</taxon>
        <taxon>Episquamata</taxon>
        <taxon>Toxicofera</taxon>
        <taxon>Serpentes</taxon>
        <taxon>Colubroidea</taxon>
        <taxon>Viperidae</taxon>
        <taxon>Crotalinae</taxon>
        <taxon>Crotalus</taxon>
    </lineage>
</organism>
<dbReference type="Proteomes" id="UP001474421">
    <property type="component" value="Unassembled WGS sequence"/>
</dbReference>
<feature type="transmembrane region" description="Helical" evidence="1">
    <location>
        <begin position="151"/>
        <end position="174"/>
    </location>
</feature>
<keyword evidence="1" id="KW-1133">Transmembrane helix</keyword>
<dbReference type="InterPro" id="IPR036179">
    <property type="entry name" value="Ig-like_dom_sf"/>
</dbReference>
<dbReference type="SUPFAM" id="SSF48726">
    <property type="entry name" value="Immunoglobulin"/>
    <property type="match status" value="1"/>
</dbReference>
<keyword evidence="1" id="KW-0812">Transmembrane</keyword>
<dbReference type="Pfam" id="PF07654">
    <property type="entry name" value="C1-set"/>
    <property type="match status" value="1"/>
</dbReference>
<dbReference type="EMBL" id="JAOTOJ010000001">
    <property type="protein sequence ID" value="KAK9410303.1"/>
    <property type="molecule type" value="Genomic_DNA"/>
</dbReference>
<evidence type="ECO:0000256" key="1">
    <source>
        <dbReference type="SAM" id="Phobius"/>
    </source>
</evidence>
<name>A0AAW1C7J5_CROAD</name>
<reference evidence="3 4" key="1">
    <citation type="journal article" date="2024" name="Proc. Natl. Acad. Sci. U.S.A.">
        <title>The genetic regulatory architecture and epigenomic basis for age-related changes in rattlesnake venom.</title>
        <authorList>
            <person name="Hogan M.P."/>
            <person name="Holding M.L."/>
            <person name="Nystrom G.S."/>
            <person name="Colston T.J."/>
            <person name="Bartlett D.A."/>
            <person name="Mason A.J."/>
            <person name="Ellsworth S.A."/>
            <person name="Rautsaw R.M."/>
            <person name="Lawrence K.C."/>
            <person name="Strickland J.L."/>
            <person name="He B."/>
            <person name="Fraser P."/>
            <person name="Margres M.J."/>
            <person name="Gilbert D.M."/>
            <person name="Gibbs H.L."/>
            <person name="Parkinson C.L."/>
            <person name="Rokyta D.R."/>
        </authorList>
    </citation>
    <scope>NUCLEOTIDE SEQUENCE [LARGE SCALE GENOMIC DNA]</scope>
    <source>
        <strain evidence="3">DRR0105</strain>
    </source>
</reference>
<dbReference type="InterPro" id="IPR007110">
    <property type="entry name" value="Ig-like_dom"/>
</dbReference>
<protein>
    <recommendedName>
        <fullName evidence="2">Ig-like domain-containing protein</fullName>
    </recommendedName>
</protein>
<dbReference type="CDD" id="cd00098">
    <property type="entry name" value="IgC1"/>
    <property type="match status" value="1"/>
</dbReference>
<dbReference type="InterPro" id="IPR013783">
    <property type="entry name" value="Ig-like_fold"/>
</dbReference>
<dbReference type="Gene3D" id="2.60.40.10">
    <property type="entry name" value="Immunoglobulins"/>
    <property type="match status" value="1"/>
</dbReference>
<accession>A0AAW1C7J5</accession>
<keyword evidence="1" id="KW-0472">Membrane</keyword>
<dbReference type="AlphaFoldDB" id="A0AAW1C7J5"/>
<keyword evidence="4" id="KW-1185">Reference proteome</keyword>